<dbReference type="AlphaFoldDB" id="A0A835H046"/>
<evidence type="ECO:0000256" key="1">
    <source>
        <dbReference type="ARBA" id="ARBA00006540"/>
    </source>
</evidence>
<dbReference type="GO" id="GO:1990904">
    <property type="term" value="C:ribonucleoprotein complex"/>
    <property type="evidence" value="ECO:0007669"/>
    <property type="project" value="UniProtKB-KW"/>
</dbReference>
<keyword evidence="2" id="KW-0689">Ribosomal protein</keyword>
<reference evidence="4 5" key="1">
    <citation type="submission" date="2020-10" db="EMBL/GenBank/DDBJ databases">
        <title>The Coptis chinensis genome and diversification of protoberbering-type alkaloids.</title>
        <authorList>
            <person name="Wang B."/>
            <person name="Shu S."/>
            <person name="Song C."/>
            <person name="Liu Y."/>
        </authorList>
    </citation>
    <scope>NUCLEOTIDE SEQUENCE [LARGE SCALE GENOMIC DNA]</scope>
    <source>
        <strain evidence="4">HL-2020</strain>
        <tissue evidence="4">Leaf</tissue>
    </source>
</reference>
<evidence type="ECO:0000256" key="3">
    <source>
        <dbReference type="ARBA" id="ARBA00023274"/>
    </source>
</evidence>
<dbReference type="GO" id="GO:0003735">
    <property type="term" value="F:structural constituent of ribosome"/>
    <property type="evidence" value="ECO:0007669"/>
    <property type="project" value="InterPro"/>
</dbReference>
<sequence>MPLQLHKYCKDGAFAMHFGSYRRTARWSEKIGKWTLAFLGGLDLLVDLVSALLDWDRIVAQGLYTDNLDILNHPGGERLDDCMLSILEKVSGLDDIWLTPIGGLPHYGVVKEDYLMIKGCLRQSLSKQTSCLAIEVVVS</sequence>
<organism evidence="4 5">
    <name type="scientific">Coptis chinensis</name>
    <dbReference type="NCBI Taxonomy" id="261450"/>
    <lineage>
        <taxon>Eukaryota</taxon>
        <taxon>Viridiplantae</taxon>
        <taxon>Streptophyta</taxon>
        <taxon>Embryophyta</taxon>
        <taxon>Tracheophyta</taxon>
        <taxon>Spermatophyta</taxon>
        <taxon>Magnoliopsida</taxon>
        <taxon>Ranunculales</taxon>
        <taxon>Ranunculaceae</taxon>
        <taxon>Coptidoideae</taxon>
        <taxon>Coptis</taxon>
    </lineage>
</organism>
<comment type="caution">
    <text evidence="4">The sequence shown here is derived from an EMBL/GenBank/DDBJ whole genome shotgun (WGS) entry which is preliminary data.</text>
</comment>
<keyword evidence="5" id="KW-1185">Reference proteome</keyword>
<evidence type="ECO:0000313" key="5">
    <source>
        <dbReference type="Proteomes" id="UP000631114"/>
    </source>
</evidence>
<dbReference type="Proteomes" id="UP000631114">
    <property type="component" value="Unassembled WGS sequence"/>
</dbReference>
<dbReference type="GO" id="GO:0006412">
    <property type="term" value="P:translation"/>
    <property type="evidence" value="ECO:0007669"/>
    <property type="project" value="InterPro"/>
</dbReference>
<dbReference type="Gene3D" id="2.40.30.10">
    <property type="entry name" value="Translation factors"/>
    <property type="match status" value="1"/>
</dbReference>
<dbReference type="Pfam" id="PF00297">
    <property type="entry name" value="Ribosomal_L3"/>
    <property type="match status" value="1"/>
</dbReference>
<name>A0A835H046_9MAGN</name>
<dbReference type="InterPro" id="IPR009000">
    <property type="entry name" value="Transl_B-barrel_sf"/>
</dbReference>
<dbReference type="InterPro" id="IPR000597">
    <property type="entry name" value="Ribosomal_uL3"/>
</dbReference>
<evidence type="ECO:0000256" key="2">
    <source>
        <dbReference type="ARBA" id="ARBA00022980"/>
    </source>
</evidence>
<dbReference type="SUPFAM" id="SSF50447">
    <property type="entry name" value="Translation proteins"/>
    <property type="match status" value="1"/>
</dbReference>
<keyword evidence="3" id="KW-0687">Ribonucleoprotein</keyword>
<evidence type="ECO:0000313" key="4">
    <source>
        <dbReference type="EMBL" id="KAF9590624.1"/>
    </source>
</evidence>
<dbReference type="GO" id="GO:0005840">
    <property type="term" value="C:ribosome"/>
    <property type="evidence" value="ECO:0007669"/>
    <property type="project" value="UniProtKB-KW"/>
</dbReference>
<proteinExistence type="inferred from homology"/>
<dbReference type="EMBL" id="JADFTS010000009">
    <property type="protein sequence ID" value="KAF9590624.1"/>
    <property type="molecule type" value="Genomic_DNA"/>
</dbReference>
<protein>
    <submittedName>
        <fullName evidence="4">Uncharacterized protein</fullName>
    </submittedName>
</protein>
<accession>A0A835H046</accession>
<comment type="similarity">
    <text evidence="1">Belongs to the universal ribosomal protein uL3 family.</text>
</comment>
<gene>
    <name evidence="4" type="ORF">IFM89_035942</name>
</gene>